<accession>A0A4Y2CVX2</accession>
<dbReference type="GO" id="GO:0003676">
    <property type="term" value="F:nucleic acid binding"/>
    <property type="evidence" value="ECO:0007669"/>
    <property type="project" value="InterPro"/>
</dbReference>
<protein>
    <submittedName>
        <fullName evidence="1">Uncharacterized protein</fullName>
    </submittedName>
</protein>
<reference evidence="1 2" key="1">
    <citation type="journal article" date="2019" name="Sci. Rep.">
        <title>Orb-weaving spider Araneus ventricosus genome elucidates the spidroin gene catalogue.</title>
        <authorList>
            <person name="Kono N."/>
            <person name="Nakamura H."/>
            <person name="Ohtoshi R."/>
            <person name="Moran D.A.P."/>
            <person name="Shinohara A."/>
            <person name="Yoshida Y."/>
            <person name="Fujiwara M."/>
            <person name="Mori M."/>
            <person name="Tomita M."/>
            <person name="Arakawa K."/>
        </authorList>
    </citation>
    <scope>NUCLEOTIDE SEQUENCE [LARGE SCALE GENOMIC DNA]</scope>
</reference>
<evidence type="ECO:0000313" key="1">
    <source>
        <dbReference type="EMBL" id="GBM08523.1"/>
    </source>
</evidence>
<keyword evidence="2" id="KW-1185">Reference proteome</keyword>
<evidence type="ECO:0000313" key="2">
    <source>
        <dbReference type="Proteomes" id="UP000499080"/>
    </source>
</evidence>
<dbReference type="Gene3D" id="3.30.420.10">
    <property type="entry name" value="Ribonuclease H-like superfamily/Ribonuclease H"/>
    <property type="match status" value="1"/>
</dbReference>
<name>A0A4Y2CVX2_ARAVE</name>
<proteinExistence type="predicted"/>
<gene>
    <name evidence="1" type="ORF">AVEN_69750_1</name>
</gene>
<dbReference type="AlphaFoldDB" id="A0A4Y2CVX2"/>
<dbReference type="EMBL" id="BGPR01000258">
    <property type="protein sequence ID" value="GBM08523.1"/>
    <property type="molecule type" value="Genomic_DNA"/>
</dbReference>
<comment type="caution">
    <text evidence="1">The sequence shown here is derived from an EMBL/GenBank/DDBJ whole genome shotgun (WGS) entry which is preliminary data.</text>
</comment>
<dbReference type="InterPro" id="IPR036397">
    <property type="entry name" value="RNaseH_sf"/>
</dbReference>
<organism evidence="1 2">
    <name type="scientific">Araneus ventricosus</name>
    <name type="common">Orbweaver spider</name>
    <name type="synonym">Epeira ventricosa</name>
    <dbReference type="NCBI Taxonomy" id="182803"/>
    <lineage>
        <taxon>Eukaryota</taxon>
        <taxon>Metazoa</taxon>
        <taxon>Ecdysozoa</taxon>
        <taxon>Arthropoda</taxon>
        <taxon>Chelicerata</taxon>
        <taxon>Arachnida</taxon>
        <taxon>Araneae</taxon>
        <taxon>Araneomorphae</taxon>
        <taxon>Entelegynae</taxon>
        <taxon>Araneoidea</taxon>
        <taxon>Araneidae</taxon>
        <taxon>Araneus</taxon>
    </lineage>
</organism>
<dbReference type="OrthoDB" id="6432034at2759"/>
<sequence length="143" mass="16094">MLADTWSAAAGGYAFPSPFRPNSRSLPLDICILARKINFHCSRKPLAKWYLHVQAVRGRPTLTRSDISKDKVDAVALTNQTFLLFGPTKQNLGGKHFADDDDVQDEVLLWMRQQPNELYAAGIGAPMKRWDEFINIGGDYVEE</sequence>
<dbReference type="Proteomes" id="UP000499080">
    <property type="component" value="Unassembled WGS sequence"/>
</dbReference>